<keyword evidence="3" id="KW-1185">Reference proteome</keyword>
<name>A0A4R6TZ39_9BACI</name>
<accession>A0A4R6TZ39</accession>
<keyword evidence="1" id="KW-1133">Transmembrane helix</keyword>
<reference evidence="2 3" key="1">
    <citation type="submission" date="2019-03" db="EMBL/GenBank/DDBJ databases">
        <title>Genomic Encyclopedia of Type Strains, Phase IV (KMG-IV): sequencing the most valuable type-strain genomes for metagenomic binning, comparative biology and taxonomic classification.</title>
        <authorList>
            <person name="Goeker M."/>
        </authorList>
    </citation>
    <scope>NUCLEOTIDE SEQUENCE [LARGE SCALE GENOMIC DNA]</scope>
    <source>
        <strain evidence="2 3">DSM 28697</strain>
    </source>
</reference>
<evidence type="ECO:0008006" key="4">
    <source>
        <dbReference type="Google" id="ProtNLM"/>
    </source>
</evidence>
<dbReference type="AlphaFoldDB" id="A0A4R6TZ39"/>
<comment type="caution">
    <text evidence="2">The sequence shown here is derived from an EMBL/GenBank/DDBJ whole genome shotgun (WGS) entry which is preliminary data.</text>
</comment>
<proteinExistence type="predicted"/>
<sequence>MSSEEVTPVVDNFLQTTVTQHTDQISDLKGDVKEISNRVGLLERHAAVTDERFNTLMGDVGEIKGDSKWVRRMLTKVMVGSVVGGIISAVVGFIAAVLLIPPTP</sequence>
<evidence type="ECO:0000313" key="3">
    <source>
        <dbReference type="Proteomes" id="UP000295632"/>
    </source>
</evidence>
<feature type="transmembrane region" description="Helical" evidence="1">
    <location>
        <begin position="77"/>
        <end position="100"/>
    </location>
</feature>
<organism evidence="2 3">
    <name type="scientific">Aureibacillus halotolerans</name>
    <dbReference type="NCBI Taxonomy" id="1508390"/>
    <lineage>
        <taxon>Bacteria</taxon>
        <taxon>Bacillati</taxon>
        <taxon>Bacillota</taxon>
        <taxon>Bacilli</taxon>
        <taxon>Bacillales</taxon>
        <taxon>Bacillaceae</taxon>
        <taxon>Aureibacillus</taxon>
    </lineage>
</organism>
<evidence type="ECO:0000256" key="1">
    <source>
        <dbReference type="SAM" id="Phobius"/>
    </source>
</evidence>
<evidence type="ECO:0000313" key="2">
    <source>
        <dbReference type="EMBL" id="TDQ39248.1"/>
    </source>
</evidence>
<dbReference type="EMBL" id="SNYJ01000008">
    <property type="protein sequence ID" value="TDQ39248.1"/>
    <property type="molecule type" value="Genomic_DNA"/>
</dbReference>
<gene>
    <name evidence="2" type="ORF">EV213_108200</name>
</gene>
<keyword evidence="1" id="KW-0812">Transmembrane</keyword>
<protein>
    <recommendedName>
        <fullName evidence="4">Hemolysin XhlA</fullName>
    </recommendedName>
</protein>
<keyword evidence="1" id="KW-0472">Membrane</keyword>
<dbReference type="RefSeq" id="WP_133580671.1">
    <property type="nucleotide sequence ID" value="NZ_SNYJ01000008.1"/>
</dbReference>
<dbReference type="Proteomes" id="UP000295632">
    <property type="component" value="Unassembled WGS sequence"/>
</dbReference>
<dbReference type="OrthoDB" id="2943262at2"/>
<dbReference type="Gene3D" id="1.20.5.340">
    <property type="match status" value="1"/>
</dbReference>